<dbReference type="EMBL" id="KV014362">
    <property type="protein sequence ID" value="KZV22527.1"/>
    <property type="molecule type" value="Genomic_DNA"/>
</dbReference>
<feature type="signal peptide" evidence="2">
    <location>
        <begin position="1"/>
        <end position="21"/>
    </location>
</feature>
<name>A0A2Z7AT42_9LAMI</name>
<feature type="domain" description="Cupin type-1" evidence="3">
    <location>
        <begin position="159"/>
        <end position="296"/>
    </location>
</feature>
<reference evidence="4 5" key="1">
    <citation type="journal article" date="2015" name="Proc. Natl. Acad. Sci. U.S.A.">
        <title>The resurrection genome of Boea hygrometrica: A blueprint for survival of dehydration.</title>
        <authorList>
            <person name="Xiao L."/>
            <person name="Yang G."/>
            <person name="Zhang L."/>
            <person name="Yang X."/>
            <person name="Zhao S."/>
            <person name="Ji Z."/>
            <person name="Zhou Q."/>
            <person name="Hu M."/>
            <person name="Wang Y."/>
            <person name="Chen M."/>
            <person name="Xu Y."/>
            <person name="Jin H."/>
            <person name="Xiao X."/>
            <person name="Hu G."/>
            <person name="Bao F."/>
            <person name="Hu Y."/>
            <person name="Wan P."/>
            <person name="Li L."/>
            <person name="Deng X."/>
            <person name="Kuang T."/>
            <person name="Xiang C."/>
            <person name="Zhu J.K."/>
            <person name="Oliver M.J."/>
            <person name="He Y."/>
        </authorList>
    </citation>
    <scope>NUCLEOTIDE SEQUENCE [LARGE SCALE GENOMIC DNA]</scope>
    <source>
        <strain evidence="5">cv. XS01</strain>
    </source>
</reference>
<dbReference type="PANTHER" id="PTHR31189">
    <property type="entry name" value="OS03G0336100 PROTEIN-RELATED"/>
    <property type="match status" value="1"/>
</dbReference>
<dbReference type="InterPro" id="IPR050253">
    <property type="entry name" value="Seed_Storage-Functional"/>
</dbReference>
<keyword evidence="2" id="KW-0732">Signal</keyword>
<feature type="domain" description="Cupin type-1" evidence="3">
    <location>
        <begin position="338"/>
        <end position="516"/>
    </location>
</feature>
<dbReference type="CDD" id="cd02245">
    <property type="entry name" value="cupin_7S_vicilin-like_C"/>
    <property type="match status" value="1"/>
</dbReference>
<dbReference type="InterPro" id="IPR006045">
    <property type="entry name" value="Cupin_1"/>
</dbReference>
<keyword evidence="5" id="KW-1185">Reference proteome</keyword>
<organism evidence="4 5">
    <name type="scientific">Dorcoceras hygrometricum</name>
    <dbReference type="NCBI Taxonomy" id="472368"/>
    <lineage>
        <taxon>Eukaryota</taxon>
        <taxon>Viridiplantae</taxon>
        <taxon>Streptophyta</taxon>
        <taxon>Embryophyta</taxon>
        <taxon>Tracheophyta</taxon>
        <taxon>Spermatophyta</taxon>
        <taxon>Magnoliopsida</taxon>
        <taxon>eudicotyledons</taxon>
        <taxon>Gunneridae</taxon>
        <taxon>Pentapetalae</taxon>
        <taxon>asterids</taxon>
        <taxon>lamiids</taxon>
        <taxon>Lamiales</taxon>
        <taxon>Gesneriaceae</taxon>
        <taxon>Didymocarpoideae</taxon>
        <taxon>Trichosporeae</taxon>
        <taxon>Loxocarpinae</taxon>
        <taxon>Dorcoceras</taxon>
    </lineage>
</organism>
<dbReference type="SUPFAM" id="SSF51182">
    <property type="entry name" value="RmlC-like cupins"/>
    <property type="match status" value="2"/>
</dbReference>
<dbReference type="Proteomes" id="UP000250235">
    <property type="component" value="Unassembled WGS sequence"/>
</dbReference>
<protein>
    <submittedName>
        <fullName evidence="4">Sucrose-binding protein-like</fullName>
    </submittedName>
</protein>
<dbReference type="SMART" id="SM00835">
    <property type="entry name" value="Cupin_1"/>
    <property type="match status" value="2"/>
</dbReference>
<dbReference type="CDD" id="cd02244">
    <property type="entry name" value="cupin_7S_vicilin-like_N"/>
    <property type="match status" value="1"/>
</dbReference>
<feature type="compositionally biased region" description="Basic and acidic residues" evidence="1">
    <location>
        <begin position="416"/>
        <end position="435"/>
    </location>
</feature>
<dbReference type="InterPro" id="IPR014710">
    <property type="entry name" value="RmlC-like_jellyroll"/>
</dbReference>
<feature type="region of interest" description="Disordered" evidence="1">
    <location>
        <begin position="39"/>
        <end position="80"/>
    </location>
</feature>
<dbReference type="AlphaFoldDB" id="A0A2Z7AT42"/>
<accession>A0A2Z7AT42</accession>
<dbReference type="PANTHER" id="PTHR31189:SF13">
    <property type="entry name" value="CUPINCIN"/>
    <property type="match status" value="1"/>
</dbReference>
<sequence>MSPKASFCLAVFAVLLVSSLGLEDPELEQCKHQCKVQQKFDEKQRKECVRGCEEYSRQKQERERGGSYGEEDRDRNPESPIERLRECMEGCDTQHGQERERCQSSCKQGYEREREKYQGRQEMEEGEGKQQYEENPYVFKDRHFVTGLRTQHGRLRILQKFTDRSKKLYRGIENYRLAIYEADPLTFVVPNYFDAEALIFVAKGKGTVSLVTKDRRESFNIKEGDILRIKAGTTAYLINRDQNERLVLAKLLQPVSTPGNFEAFFGVGGENPESFYSVFSNEILEAAFNVRRDRIEKLFGQQRQGAILKVSREQIQRMSQHEEGGIWPFGGGESKSTYNIYEQHPTHANQYGQLYEVDSSHFRSLHDLDVAVALTNITRGAMTALYYNSRATKICTVIDGAGYYEMACPHISQSQNHHEGSRWREGEWPGSRRESGGNPTYQKISSRLEHGTVVVVPAGHPFVAVASTNQNLQLICFLVHANDNEKHALTGKRNVINRLEREAKELSFGVPEREVDAVFRSQEEEFFSKGPRQQQRGFSDM</sequence>
<evidence type="ECO:0000256" key="2">
    <source>
        <dbReference type="SAM" id="SignalP"/>
    </source>
</evidence>
<gene>
    <name evidence="4" type="ORF">F511_09049</name>
</gene>
<dbReference type="InterPro" id="IPR011051">
    <property type="entry name" value="RmlC_Cupin_sf"/>
</dbReference>
<dbReference type="Gene3D" id="2.60.120.10">
    <property type="entry name" value="Jelly Rolls"/>
    <property type="match status" value="2"/>
</dbReference>
<evidence type="ECO:0000259" key="3">
    <source>
        <dbReference type="SMART" id="SM00835"/>
    </source>
</evidence>
<evidence type="ECO:0000313" key="5">
    <source>
        <dbReference type="Proteomes" id="UP000250235"/>
    </source>
</evidence>
<feature type="chain" id="PRO_5016439573" evidence="2">
    <location>
        <begin position="22"/>
        <end position="541"/>
    </location>
</feature>
<dbReference type="Pfam" id="PF00190">
    <property type="entry name" value="Cupin_1"/>
    <property type="match status" value="1"/>
</dbReference>
<proteinExistence type="predicted"/>
<feature type="region of interest" description="Disordered" evidence="1">
    <location>
        <begin position="415"/>
        <end position="438"/>
    </location>
</feature>
<evidence type="ECO:0000256" key="1">
    <source>
        <dbReference type="SAM" id="MobiDB-lite"/>
    </source>
</evidence>
<evidence type="ECO:0000313" key="4">
    <source>
        <dbReference type="EMBL" id="KZV22527.1"/>
    </source>
</evidence>
<dbReference type="OrthoDB" id="1912756at2759"/>